<sequence length="341" mass="39365">MPFVPQRVFFESGSLDYPMAQRILQWFKAHPGVNINMLKPRQRIPHSPGASPKDAYRASKQTLVVGIRKTLNFQSCKPSAHYQLPLVTGCMGQCEYCYLNTQFGKNPYLRVYVNLEEILNQAFSYIESRKPDLTVFEGAATSDPLPVEPYTHSLADTIQFLARQEHSRFRFVTKYDDVDSLLNIDHQGHTMIRFSINADHIIQNYEHFTPPLQKRLQAAAKVVKSGYPLGFIIGPVILFDGWESQYQAMFNELKEHLSRHSNDSIRFEIISHRFTSRAKNTIMDVYPASSLPMDESQRKYKYGQFGYGKYVYPPEQMTSIQNYFSQAVPAFFPEAKIDYII</sequence>
<evidence type="ECO:0000313" key="1">
    <source>
        <dbReference type="EMBL" id="CFX39061.1"/>
    </source>
</evidence>
<dbReference type="GO" id="GO:0042601">
    <property type="term" value="C:endospore-forming forespore"/>
    <property type="evidence" value="ECO:0007669"/>
    <property type="project" value="TreeGrafter"/>
</dbReference>
<gene>
    <name evidence="1" type="ORF">1116</name>
</gene>
<dbReference type="SFLD" id="SFLDF00412">
    <property type="entry name" value="spore_photoproduct_lyase_2"/>
    <property type="match status" value="1"/>
</dbReference>
<dbReference type="PANTHER" id="PTHR37822">
    <property type="entry name" value="SPORE PHOTOPRODUCT LYASE-RELATED"/>
    <property type="match status" value="1"/>
</dbReference>
<dbReference type="Gene3D" id="3.80.30.30">
    <property type="match status" value="1"/>
</dbReference>
<dbReference type="InterPro" id="IPR049539">
    <property type="entry name" value="SPL"/>
</dbReference>
<dbReference type="InterPro" id="IPR007197">
    <property type="entry name" value="rSAM"/>
</dbReference>
<dbReference type="PANTHER" id="PTHR37822:SF2">
    <property type="entry name" value="SPORE PHOTOPRODUCT LYASE"/>
    <property type="match status" value="1"/>
</dbReference>
<dbReference type="Pfam" id="PF20903">
    <property type="entry name" value="SPL"/>
    <property type="match status" value="1"/>
</dbReference>
<protein>
    <submittedName>
        <fullName evidence="1">Spore photoproduct lyase</fullName>
    </submittedName>
</protein>
<accession>A0A0E4C8B2</accession>
<dbReference type="SFLD" id="SFLDS00029">
    <property type="entry name" value="Radical_SAM"/>
    <property type="match status" value="1"/>
</dbReference>
<evidence type="ECO:0000313" key="2">
    <source>
        <dbReference type="Proteomes" id="UP000045545"/>
    </source>
</evidence>
<reference evidence="1 2" key="1">
    <citation type="submission" date="2015-03" db="EMBL/GenBank/DDBJ databases">
        <authorList>
            <person name="Murphy D."/>
        </authorList>
    </citation>
    <scope>NUCLEOTIDE SEQUENCE [LARGE SCALE GENOMIC DNA]</scope>
    <source>
        <strain evidence="1 2">OL-4</strain>
    </source>
</reference>
<organism evidence="1 2">
    <name type="scientific">Syntrophomonas zehnderi OL-4</name>
    <dbReference type="NCBI Taxonomy" id="690567"/>
    <lineage>
        <taxon>Bacteria</taxon>
        <taxon>Bacillati</taxon>
        <taxon>Bacillota</taxon>
        <taxon>Clostridia</taxon>
        <taxon>Eubacteriales</taxon>
        <taxon>Syntrophomonadaceae</taxon>
        <taxon>Syntrophomonas</taxon>
    </lineage>
</organism>
<dbReference type="EMBL" id="CGIH01000019">
    <property type="protein sequence ID" value="CFX39061.1"/>
    <property type="molecule type" value="Genomic_DNA"/>
</dbReference>
<dbReference type="AlphaFoldDB" id="A0A0E4C8B2"/>
<name>A0A0E4C8B2_9FIRM</name>
<dbReference type="OrthoDB" id="9787095at2"/>
<keyword evidence="1" id="KW-0456">Lyase</keyword>
<dbReference type="NCBIfam" id="TIGR04070">
    <property type="entry name" value="photo_TT_lyase"/>
    <property type="match status" value="1"/>
</dbReference>
<keyword evidence="2" id="KW-1185">Reference proteome</keyword>
<dbReference type="GO" id="GO:1904047">
    <property type="term" value="F:S-adenosyl-L-methionine binding"/>
    <property type="evidence" value="ECO:0007669"/>
    <property type="project" value="InterPro"/>
</dbReference>
<dbReference type="Proteomes" id="UP000045545">
    <property type="component" value="Unassembled WGS sequence"/>
</dbReference>
<dbReference type="InterPro" id="IPR023897">
    <property type="entry name" value="SPL_firmicutes"/>
</dbReference>
<proteinExistence type="predicted"/>
<dbReference type="STRING" id="690567.1116"/>
<dbReference type="InterPro" id="IPR034559">
    <property type="entry name" value="SPL_Clostridia"/>
</dbReference>
<dbReference type="CDD" id="cd01335">
    <property type="entry name" value="Radical_SAM"/>
    <property type="match status" value="1"/>
</dbReference>
<dbReference type="RefSeq" id="WP_046496451.1">
    <property type="nucleotide sequence ID" value="NZ_CGIH01000019.1"/>
</dbReference>
<dbReference type="SFLD" id="SFLDG01079">
    <property type="entry name" value="spore_photoproduct_lyase_like"/>
    <property type="match status" value="1"/>
</dbReference>
<dbReference type="Gene3D" id="3.40.50.12110">
    <property type="match status" value="1"/>
</dbReference>
<dbReference type="GO" id="GO:0051539">
    <property type="term" value="F:4 iron, 4 sulfur cluster binding"/>
    <property type="evidence" value="ECO:0007669"/>
    <property type="project" value="TreeGrafter"/>
</dbReference>
<dbReference type="GO" id="GO:0003913">
    <property type="term" value="F:DNA photolyase activity"/>
    <property type="evidence" value="ECO:0007669"/>
    <property type="project" value="InterPro"/>
</dbReference>